<feature type="domain" description="Ketoreductase" evidence="3">
    <location>
        <begin position="10"/>
        <end position="197"/>
    </location>
</feature>
<evidence type="ECO:0000256" key="1">
    <source>
        <dbReference type="ARBA" id="ARBA00006484"/>
    </source>
</evidence>
<proteinExistence type="inferred from homology"/>
<dbReference type="GO" id="GO:0016491">
    <property type="term" value="F:oxidoreductase activity"/>
    <property type="evidence" value="ECO:0007669"/>
    <property type="project" value="UniProtKB-KW"/>
</dbReference>
<comment type="similarity">
    <text evidence="1">Belongs to the short-chain dehydrogenases/reductases (SDR) family.</text>
</comment>
<protein>
    <submittedName>
        <fullName evidence="4">SDR family oxidoreductase</fullName>
    </submittedName>
</protein>
<dbReference type="PRINTS" id="PR00080">
    <property type="entry name" value="SDRFAMILY"/>
</dbReference>
<dbReference type="Gene3D" id="3.40.50.720">
    <property type="entry name" value="NAD(P)-binding Rossmann-like Domain"/>
    <property type="match status" value="1"/>
</dbReference>
<name>A0A936ZD49_9HYPH</name>
<dbReference type="AlphaFoldDB" id="A0A936ZD49"/>
<reference evidence="4" key="1">
    <citation type="submission" date="2021-01" db="EMBL/GenBank/DDBJ databases">
        <title>Microvirga sp.</title>
        <authorList>
            <person name="Kim M.K."/>
        </authorList>
    </citation>
    <scope>NUCLEOTIDE SEQUENCE</scope>
    <source>
        <strain evidence="4">5420S-16</strain>
    </source>
</reference>
<dbReference type="SMART" id="SM00822">
    <property type="entry name" value="PKS_KR"/>
    <property type="match status" value="1"/>
</dbReference>
<dbReference type="Pfam" id="PF13561">
    <property type="entry name" value="adh_short_C2"/>
    <property type="match status" value="1"/>
</dbReference>
<dbReference type="SUPFAM" id="SSF51735">
    <property type="entry name" value="NAD(P)-binding Rossmann-fold domains"/>
    <property type="match status" value="1"/>
</dbReference>
<evidence type="ECO:0000313" key="5">
    <source>
        <dbReference type="Proteomes" id="UP000605848"/>
    </source>
</evidence>
<dbReference type="RefSeq" id="WP_202055294.1">
    <property type="nucleotide sequence ID" value="NZ_JAEQMY010000001.1"/>
</dbReference>
<dbReference type="FunFam" id="3.40.50.720:FF:000084">
    <property type="entry name" value="Short-chain dehydrogenase reductase"/>
    <property type="match status" value="1"/>
</dbReference>
<dbReference type="InterPro" id="IPR057326">
    <property type="entry name" value="KR_dom"/>
</dbReference>
<dbReference type="CDD" id="cd05233">
    <property type="entry name" value="SDR_c"/>
    <property type="match status" value="1"/>
</dbReference>
<evidence type="ECO:0000313" key="4">
    <source>
        <dbReference type="EMBL" id="MBL0402624.1"/>
    </source>
</evidence>
<keyword evidence="2" id="KW-0560">Oxidoreductase</keyword>
<sequence length="255" mass="26185">MASGLRLSGKTVLITGGASGIGGAATRAFAANGAKVAFTYATSADAAKALEGELRDAGRDVIAIKADMTDPGTVTDVFRQAETGLGPVDILFANAGGLLKRSRCVETSIDLWQEAIAVNLTSTFLACQAALRSMEPRKSGTIVLMSSLAAFDGGGPGASHYAATKGAIATYVRALAKEVGPLGIRVNGVAPGLIGTRFHDVFNTPEGRKATVERTPLRREGTPEDVAEVVLFLASDSASYLSGEVIQINGGLGMI</sequence>
<accession>A0A936ZD49</accession>
<dbReference type="PANTHER" id="PTHR43639:SF9">
    <property type="entry name" value="BLL5898 PROTEIN"/>
    <property type="match status" value="1"/>
</dbReference>
<dbReference type="EMBL" id="JAEQMY010000001">
    <property type="protein sequence ID" value="MBL0402624.1"/>
    <property type="molecule type" value="Genomic_DNA"/>
</dbReference>
<organism evidence="4 5">
    <name type="scientific">Microvirga aerilata</name>
    <dbReference type="NCBI Taxonomy" id="670292"/>
    <lineage>
        <taxon>Bacteria</taxon>
        <taxon>Pseudomonadati</taxon>
        <taxon>Pseudomonadota</taxon>
        <taxon>Alphaproteobacteria</taxon>
        <taxon>Hyphomicrobiales</taxon>
        <taxon>Methylobacteriaceae</taxon>
        <taxon>Microvirga</taxon>
    </lineage>
</organism>
<dbReference type="PRINTS" id="PR00081">
    <property type="entry name" value="GDHRDH"/>
</dbReference>
<evidence type="ECO:0000259" key="3">
    <source>
        <dbReference type="SMART" id="SM00822"/>
    </source>
</evidence>
<dbReference type="PANTHER" id="PTHR43639">
    <property type="entry name" value="OXIDOREDUCTASE, SHORT-CHAIN DEHYDROGENASE/REDUCTASE FAMILY (AFU_ORTHOLOGUE AFUA_5G02870)"/>
    <property type="match status" value="1"/>
</dbReference>
<dbReference type="InterPro" id="IPR002347">
    <property type="entry name" value="SDR_fam"/>
</dbReference>
<dbReference type="InterPro" id="IPR020904">
    <property type="entry name" value="Sc_DH/Rdtase_CS"/>
</dbReference>
<keyword evidence="5" id="KW-1185">Reference proteome</keyword>
<dbReference type="Proteomes" id="UP000605848">
    <property type="component" value="Unassembled WGS sequence"/>
</dbReference>
<gene>
    <name evidence="4" type="ORF">JKG68_01430</name>
</gene>
<dbReference type="InterPro" id="IPR036291">
    <property type="entry name" value="NAD(P)-bd_dom_sf"/>
</dbReference>
<comment type="caution">
    <text evidence="4">The sequence shown here is derived from an EMBL/GenBank/DDBJ whole genome shotgun (WGS) entry which is preliminary data.</text>
</comment>
<dbReference type="PROSITE" id="PS00061">
    <property type="entry name" value="ADH_SHORT"/>
    <property type="match status" value="1"/>
</dbReference>
<evidence type="ECO:0000256" key="2">
    <source>
        <dbReference type="ARBA" id="ARBA00023002"/>
    </source>
</evidence>